<dbReference type="Proteomes" id="UP000189796">
    <property type="component" value="Chromosome I"/>
</dbReference>
<dbReference type="OrthoDB" id="7839439at2"/>
<evidence type="ECO:0000313" key="6">
    <source>
        <dbReference type="Proteomes" id="UP000189796"/>
    </source>
</evidence>
<accession>A0A1M5YSP8</accession>
<protein>
    <submittedName>
        <fullName evidence="5">Dienelactone hydrolase</fullName>
    </submittedName>
</protein>
<organism evidence="5 6">
    <name type="scientific">Bradyrhizobium erythrophlei</name>
    <dbReference type="NCBI Taxonomy" id="1437360"/>
    <lineage>
        <taxon>Bacteria</taxon>
        <taxon>Pseudomonadati</taxon>
        <taxon>Pseudomonadota</taxon>
        <taxon>Alphaproteobacteria</taxon>
        <taxon>Hyphomicrobiales</taxon>
        <taxon>Nitrobacteraceae</taxon>
        <taxon>Bradyrhizobium</taxon>
    </lineage>
</organism>
<dbReference type="InterPro" id="IPR050261">
    <property type="entry name" value="FrsA_esterase"/>
</dbReference>
<dbReference type="GO" id="GO:0006508">
    <property type="term" value="P:proteolysis"/>
    <property type="evidence" value="ECO:0007669"/>
    <property type="project" value="InterPro"/>
</dbReference>
<dbReference type="GO" id="GO:0052689">
    <property type="term" value="F:carboxylic ester hydrolase activity"/>
    <property type="evidence" value="ECO:0007669"/>
    <property type="project" value="UniProtKB-ARBA"/>
</dbReference>
<gene>
    <name evidence="5" type="ORF">SAMN05443248_8731</name>
</gene>
<dbReference type="PANTHER" id="PTHR22946:SF9">
    <property type="entry name" value="POLYKETIDE TRANSFERASE AF380"/>
    <property type="match status" value="1"/>
</dbReference>
<dbReference type="InterPro" id="IPR029058">
    <property type="entry name" value="AB_hydrolase_fold"/>
</dbReference>
<feature type="region of interest" description="Disordered" evidence="2">
    <location>
        <begin position="275"/>
        <end position="310"/>
    </location>
</feature>
<evidence type="ECO:0000259" key="4">
    <source>
        <dbReference type="Pfam" id="PF00326"/>
    </source>
</evidence>
<feature type="domain" description="Peptidase S9 prolyl oligopeptidase catalytic" evidence="4">
    <location>
        <begin position="92"/>
        <end position="191"/>
    </location>
</feature>
<evidence type="ECO:0000313" key="5">
    <source>
        <dbReference type="EMBL" id="SHI15035.1"/>
    </source>
</evidence>
<feature type="compositionally biased region" description="Basic and acidic residues" evidence="2">
    <location>
        <begin position="296"/>
        <end position="310"/>
    </location>
</feature>
<feature type="signal peptide" evidence="3">
    <location>
        <begin position="1"/>
        <end position="23"/>
    </location>
</feature>
<keyword evidence="1 5" id="KW-0378">Hydrolase</keyword>
<keyword evidence="3" id="KW-0732">Signal</keyword>
<dbReference type="Pfam" id="PF00326">
    <property type="entry name" value="Peptidase_S9"/>
    <property type="match status" value="1"/>
</dbReference>
<evidence type="ECO:0000256" key="1">
    <source>
        <dbReference type="ARBA" id="ARBA00022801"/>
    </source>
</evidence>
<dbReference type="EMBL" id="LT670817">
    <property type="protein sequence ID" value="SHI15035.1"/>
    <property type="molecule type" value="Genomic_DNA"/>
</dbReference>
<evidence type="ECO:0000256" key="2">
    <source>
        <dbReference type="SAM" id="MobiDB-lite"/>
    </source>
</evidence>
<proteinExistence type="predicted"/>
<dbReference type="SUPFAM" id="SSF53474">
    <property type="entry name" value="alpha/beta-Hydrolases"/>
    <property type="match status" value="1"/>
</dbReference>
<feature type="chain" id="PRO_5012997153" evidence="3">
    <location>
        <begin position="24"/>
        <end position="310"/>
    </location>
</feature>
<sequence length="310" mass="32547">MRLFKAFLALVVLGAANTQSATAQTALGAQGAEAEPNREQQWLVPSPDPATAAHAVLFRPPGDGPFRLALIAHASTQNVLRRAQMPQPEYRALSAWLVARGFAVLVPERPGHGATGGRYLEDQGGCDEADYSRSGRATASEIAAALEYLRGQSFIRRDGAVIVGHSAGAWGALALAGRNPDGVSAIIAFAPGRGGRANDFPNQVCAPHTLIAAAAEFGRGARVPVTWLVAANDSYFSPDLSRQLADAFRGSGDKVNFRVLSASGGEGHWLAETEAGVRSAGPELDRALKPSLRANGSRERAPDEAPRSNP</sequence>
<dbReference type="InterPro" id="IPR001375">
    <property type="entry name" value="Peptidase_S9_cat"/>
</dbReference>
<dbReference type="GO" id="GO:0008236">
    <property type="term" value="F:serine-type peptidase activity"/>
    <property type="evidence" value="ECO:0007669"/>
    <property type="project" value="InterPro"/>
</dbReference>
<dbReference type="AlphaFoldDB" id="A0A1M5YSP8"/>
<dbReference type="Gene3D" id="3.40.50.1820">
    <property type="entry name" value="alpha/beta hydrolase"/>
    <property type="match status" value="1"/>
</dbReference>
<dbReference type="RefSeq" id="WP_079607903.1">
    <property type="nucleotide sequence ID" value="NZ_LT670817.1"/>
</dbReference>
<dbReference type="PANTHER" id="PTHR22946">
    <property type="entry name" value="DIENELACTONE HYDROLASE DOMAIN-CONTAINING PROTEIN-RELATED"/>
    <property type="match status" value="1"/>
</dbReference>
<evidence type="ECO:0000256" key="3">
    <source>
        <dbReference type="SAM" id="SignalP"/>
    </source>
</evidence>
<reference evidence="5 6" key="1">
    <citation type="submission" date="2016-11" db="EMBL/GenBank/DDBJ databases">
        <authorList>
            <person name="Jaros S."/>
            <person name="Januszkiewicz K."/>
            <person name="Wedrychowicz H."/>
        </authorList>
    </citation>
    <scope>NUCLEOTIDE SEQUENCE [LARGE SCALE GENOMIC DNA]</scope>
    <source>
        <strain evidence="5 6">GAS138</strain>
    </source>
</reference>
<name>A0A1M5YSP8_9BRAD</name>